<evidence type="ECO:0000256" key="3">
    <source>
        <dbReference type="ARBA" id="ARBA00023015"/>
    </source>
</evidence>
<accession>A7HL55</accession>
<dbReference type="Pfam" id="PF00486">
    <property type="entry name" value="Trans_reg_C"/>
    <property type="match status" value="1"/>
</dbReference>
<dbReference type="InterPro" id="IPR036388">
    <property type="entry name" value="WH-like_DNA-bd_sf"/>
</dbReference>
<dbReference type="SUPFAM" id="SSF52172">
    <property type="entry name" value="CheY-like"/>
    <property type="match status" value="1"/>
</dbReference>
<dbReference type="AlphaFoldDB" id="A7HL55"/>
<evidence type="ECO:0000313" key="10">
    <source>
        <dbReference type="EMBL" id="ABS60638.1"/>
    </source>
</evidence>
<dbReference type="Proteomes" id="UP000002415">
    <property type="component" value="Chromosome"/>
</dbReference>
<evidence type="ECO:0000256" key="6">
    <source>
        <dbReference type="PROSITE-ProRule" id="PRU00169"/>
    </source>
</evidence>
<dbReference type="PROSITE" id="PS51755">
    <property type="entry name" value="OMPR_PHOB"/>
    <property type="match status" value="1"/>
</dbReference>
<dbReference type="PANTHER" id="PTHR48111:SF1">
    <property type="entry name" value="TWO-COMPONENT RESPONSE REGULATOR ORR33"/>
    <property type="match status" value="1"/>
</dbReference>
<keyword evidence="1 6" id="KW-0597">Phosphoprotein</keyword>
<evidence type="ECO:0000256" key="7">
    <source>
        <dbReference type="PROSITE-ProRule" id="PRU01091"/>
    </source>
</evidence>
<feature type="domain" description="Response regulatory" evidence="8">
    <location>
        <begin position="6"/>
        <end position="120"/>
    </location>
</feature>
<dbReference type="KEGG" id="fno:Fnod_0785"/>
<dbReference type="eggNOG" id="COG0745">
    <property type="taxonomic scope" value="Bacteria"/>
</dbReference>
<dbReference type="InterPro" id="IPR001789">
    <property type="entry name" value="Sig_transdc_resp-reg_receiver"/>
</dbReference>
<dbReference type="PROSITE" id="PS50110">
    <property type="entry name" value="RESPONSE_REGULATORY"/>
    <property type="match status" value="1"/>
</dbReference>
<dbReference type="Gene3D" id="3.40.50.2300">
    <property type="match status" value="1"/>
</dbReference>
<dbReference type="EMBL" id="CP000771">
    <property type="protein sequence ID" value="ABS60638.1"/>
    <property type="molecule type" value="Genomic_DNA"/>
</dbReference>
<dbReference type="CDD" id="cd00383">
    <property type="entry name" value="trans_reg_C"/>
    <property type="match status" value="1"/>
</dbReference>
<name>A7HL55_FERNB</name>
<dbReference type="GO" id="GO:0000976">
    <property type="term" value="F:transcription cis-regulatory region binding"/>
    <property type="evidence" value="ECO:0007669"/>
    <property type="project" value="TreeGrafter"/>
</dbReference>
<dbReference type="STRING" id="381764.Fnod_0785"/>
<protein>
    <submittedName>
        <fullName evidence="10">Two component transcriptional regulator, winged helix family</fullName>
    </submittedName>
</protein>
<dbReference type="InterPro" id="IPR039420">
    <property type="entry name" value="WalR-like"/>
</dbReference>
<dbReference type="SMART" id="SM00862">
    <property type="entry name" value="Trans_reg_C"/>
    <property type="match status" value="1"/>
</dbReference>
<dbReference type="FunFam" id="1.10.10.10:FF:000018">
    <property type="entry name" value="DNA-binding response regulator ResD"/>
    <property type="match status" value="1"/>
</dbReference>
<dbReference type="PANTHER" id="PTHR48111">
    <property type="entry name" value="REGULATOR OF RPOS"/>
    <property type="match status" value="1"/>
</dbReference>
<dbReference type="Pfam" id="PF00072">
    <property type="entry name" value="Response_reg"/>
    <property type="match status" value="1"/>
</dbReference>
<dbReference type="GO" id="GO:0005829">
    <property type="term" value="C:cytosol"/>
    <property type="evidence" value="ECO:0007669"/>
    <property type="project" value="TreeGrafter"/>
</dbReference>
<dbReference type="GO" id="GO:0000156">
    <property type="term" value="F:phosphorelay response regulator activity"/>
    <property type="evidence" value="ECO:0007669"/>
    <property type="project" value="TreeGrafter"/>
</dbReference>
<sequence>MENKVKLMVVEDDKKLRRLLEIELEHVGYSVVSFESGLDAIEEFKNENPELVILDIMLPDMDGYEVAQNLRKLKPDVLILMLTALGMKKDKLAGFEAGADDYLTKPFDNEELLARIKALLRRKNISISQPIKFGSLEIYENQRTVIYNGKNVDLSKTEFDLLLYLAKNKDRVVSKEEILDAVWGIDYYGSDNTVEVYVNYIRKKLSPELIKTIRGVGYKLVGEKIETND</sequence>
<dbReference type="InterPro" id="IPR001867">
    <property type="entry name" value="OmpR/PhoB-type_DNA-bd"/>
</dbReference>
<dbReference type="Gene3D" id="1.10.10.10">
    <property type="entry name" value="Winged helix-like DNA-binding domain superfamily/Winged helix DNA-binding domain"/>
    <property type="match status" value="1"/>
</dbReference>
<evidence type="ECO:0000256" key="5">
    <source>
        <dbReference type="ARBA" id="ARBA00023163"/>
    </source>
</evidence>
<dbReference type="HOGENOM" id="CLU_000445_30_1_0"/>
<feature type="DNA-binding region" description="OmpR/PhoB-type" evidence="7">
    <location>
        <begin position="128"/>
        <end position="222"/>
    </location>
</feature>
<keyword evidence="11" id="KW-1185">Reference proteome</keyword>
<evidence type="ECO:0000259" key="8">
    <source>
        <dbReference type="PROSITE" id="PS50110"/>
    </source>
</evidence>
<keyword evidence="2" id="KW-0902">Two-component regulatory system</keyword>
<dbReference type="InterPro" id="IPR011006">
    <property type="entry name" value="CheY-like_superfamily"/>
</dbReference>
<evidence type="ECO:0000256" key="2">
    <source>
        <dbReference type="ARBA" id="ARBA00023012"/>
    </source>
</evidence>
<dbReference type="GO" id="GO:0006355">
    <property type="term" value="P:regulation of DNA-templated transcription"/>
    <property type="evidence" value="ECO:0007669"/>
    <property type="project" value="InterPro"/>
</dbReference>
<keyword evidence="4 7" id="KW-0238">DNA-binding</keyword>
<evidence type="ECO:0000259" key="9">
    <source>
        <dbReference type="PROSITE" id="PS51755"/>
    </source>
</evidence>
<dbReference type="GO" id="GO:0032993">
    <property type="term" value="C:protein-DNA complex"/>
    <property type="evidence" value="ECO:0007669"/>
    <property type="project" value="TreeGrafter"/>
</dbReference>
<reference evidence="10 11" key="1">
    <citation type="submission" date="2007-07" db="EMBL/GenBank/DDBJ databases">
        <title>Complete sequence of Fervidobacterium nodosum Rt17-B1.</title>
        <authorList>
            <consortium name="US DOE Joint Genome Institute"/>
            <person name="Copeland A."/>
            <person name="Lucas S."/>
            <person name="Lapidus A."/>
            <person name="Barry K."/>
            <person name="Glavina del Rio T."/>
            <person name="Dalin E."/>
            <person name="Tice H."/>
            <person name="Pitluck S."/>
            <person name="Saunders E."/>
            <person name="Brettin T."/>
            <person name="Bruce D."/>
            <person name="Detter J.C."/>
            <person name="Han C."/>
            <person name="Schmutz J."/>
            <person name="Larimer F."/>
            <person name="Land M."/>
            <person name="Hauser L."/>
            <person name="Kyrpides N."/>
            <person name="Mikhailova N."/>
            <person name="Nelson K."/>
            <person name="Gogarten J.P."/>
            <person name="Noll K."/>
            <person name="Richardson P."/>
        </authorList>
    </citation>
    <scope>NUCLEOTIDE SEQUENCE [LARGE SCALE GENOMIC DNA]</scope>
    <source>
        <strain evidence="11">ATCC 35602 / DSM 5306 / Rt17-B1</strain>
    </source>
</reference>
<keyword evidence="3" id="KW-0805">Transcription regulation</keyword>
<dbReference type="SMART" id="SM00448">
    <property type="entry name" value="REC"/>
    <property type="match status" value="1"/>
</dbReference>
<reference evidence="10 11" key="2">
    <citation type="journal article" date="2009" name="Proc. Natl. Acad. Sci. U.S.A.">
        <title>On the chimeric nature, thermophilic origin, and phylogenetic placement of the Thermotogales.</title>
        <authorList>
            <person name="Zhaxybayeva O."/>
            <person name="Swithers K.S."/>
            <person name="Lapierre P."/>
            <person name="Fournier G.P."/>
            <person name="Bickhart D.M."/>
            <person name="DeBoy R.T."/>
            <person name="Nelson K.E."/>
            <person name="Nesbo C.L."/>
            <person name="Doolittle W.F."/>
            <person name="Gogarten J.P."/>
            <person name="Noll K.M."/>
        </authorList>
    </citation>
    <scope>NUCLEOTIDE SEQUENCE [LARGE SCALE GENOMIC DNA]</scope>
    <source>
        <strain evidence="11">ATCC 35602 / DSM 5306 / Rt17-B1</strain>
    </source>
</reference>
<evidence type="ECO:0000313" key="11">
    <source>
        <dbReference type="Proteomes" id="UP000002415"/>
    </source>
</evidence>
<feature type="modified residue" description="4-aspartylphosphate" evidence="6">
    <location>
        <position position="55"/>
    </location>
</feature>
<evidence type="ECO:0000256" key="1">
    <source>
        <dbReference type="ARBA" id="ARBA00022553"/>
    </source>
</evidence>
<gene>
    <name evidence="10" type="ordered locus">Fnod_0785</name>
</gene>
<dbReference type="OrthoDB" id="48397at2"/>
<feature type="domain" description="OmpR/PhoB-type" evidence="9">
    <location>
        <begin position="128"/>
        <end position="222"/>
    </location>
</feature>
<proteinExistence type="predicted"/>
<evidence type="ECO:0000256" key="4">
    <source>
        <dbReference type="ARBA" id="ARBA00023125"/>
    </source>
</evidence>
<keyword evidence="5" id="KW-0804">Transcription</keyword>
<dbReference type="FunFam" id="3.40.50.2300:FF:000001">
    <property type="entry name" value="DNA-binding response regulator PhoB"/>
    <property type="match status" value="1"/>
</dbReference>
<dbReference type="CDD" id="cd17574">
    <property type="entry name" value="REC_OmpR"/>
    <property type="match status" value="1"/>
</dbReference>
<organism evidence="10 11">
    <name type="scientific">Fervidobacterium nodosum (strain ATCC 35602 / DSM 5306 / Rt17-B1)</name>
    <dbReference type="NCBI Taxonomy" id="381764"/>
    <lineage>
        <taxon>Bacteria</taxon>
        <taxon>Thermotogati</taxon>
        <taxon>Thermotogota</taxon>
        <taxon>Thermotogae</taxon>
        <taxon>Thermotogales</taxon>
        <taxon>Fervidobacteriaceae</taxon>
        <taxon>Fervidobacterium</taxon>
    </lineage>
</organism>
<dbReference type="Gene3D" id="6.10.250.690">
    <property type="match status" value="1"/>
</dbReference>